<evidence type="ECO:0000259" key="1">
    <source>
        <dbReference type="Pfam" id="PF20236"/>
    </source>
</evidence>
<sequence length="266" mass="29282">MNPYAQGGWTNVHNPNAVVDQGRGARPSLYGVVPYVTPPSVVGTFLTFTFLPVDGAQSILNAIVRGPKSHTYFTVDTNPSLSSSGNESTVLQNHKHETAARIEWCRRSCPTVEVRDVVEPRKASEWLELSSDRTHRIMHVRGRSFRWAPGKGSIELYNLNSDVNSIPRLFGRISKSTPDGTVKLEMTTEAAHVGLMEACVTATLLLMSDRNIDKVELSRDATRAALGVKGGRTEFKGSDSGLGLAGDEGLELMPRAEKRPWLRRIR</sequence>
<reference evidence="2" key="1">
    <citation type="submission" date="2023-03" db="EMBL/GenBank/DDBJ databases">
        <title>Massive genome expansion in bonnet fungi (Mycena s.s.) driven by repeated elements and novel gene families across ecological guilds.</title>
        <authorList>
            <consortium name="Lawrence Berkeley National Laboratory"/>
            <person name="Harder C.B."/>
            <person name="Miyauchi S."/>
            <person name="Viragh M."/>
            <person name="Kuo A."/>
            <person name="Thoen E."/>
            <person name="Andreopoulos B."/>
            <person name="Lu D."/>
            <person name="Skrede I."/>
            <person name="Drula E."/>
            <person name="Henrissat B."/>
            <person name="Morin E."/>
            <person name="Kohler A."/>
            <person name="Barry K."/>
            <person name="LaButti K."/>
            <person name="Morin E."/>
            <person name="Salamov A."/>
            <person name="Lipzen A."/>
            <person name="Mereny Z."/>
            <person name="Hegedus B."/>
            <person name="Baldrian P."/>
            <person name="Stursova M."/>
            <person name="Weitz H."/>
            <person name="Taylor A."/>
            <person name="Grigoriev I.V."/>
            <person name="Nagy L.G."/>
            <person name="Martin F."/>
            <person name="Kauserud H."/>
        </authorList>
    </citation>
    <scope>NUCLEOTIDE SEQUENCE</scope>
    <source>
        <strain evidence="2">9144</strain>
    </source>
</reference>
<dbReference type="EMBL" id="JARJCW010000083">
    <property type="protein sequence ID" value="KAJ7196522.1"/>
    <property type="molecule type" value="Genomic_DNA"/>
</dbReference>
<evidence type="ECO:0000313" key="3">
    <source>
        <dbReference type="Proteomes" id="UP001219525"/>
    </source>
</evidence>
<dbReference type="Pfam" id="PF20236">
    <property type="entry name" value="DUF6593"/>
    <property type="match status" value="1"/>
</dbReference>
<dbReference type="Proteomes" id="UP001219525">
    <property type="component" value="Unassembled WGS sequence"/>
</dbReference>
<dbReference type="AlphaFoldDB" id="A0AAD6UWS9"/>
<comment type="caution">
    <text evidence="2">The sequence shown here is derived from an EMBL/GenBank/DDBJ whole genome shotgun (WGS) entry which is preliminary data.</text>
</comment>
<proteinExistence type="predicted"/>
<organism evidence="2 3">
    <name type="scientific">Mycena pura</name>
    <dbReference type="NCBI Taxonomy" id="153505"/>
    <lineage>
        <taxon>Eukaryota</taxon>
        <taxon>Fungi</taxon>
        <taxon>Dikarya</taxon>
        <taxon>Basidiomycota</taxon>
        <taxon>Agaricomycotina</taxon>
        <taxon>Agaricomycetes</taxon>
        <taxon>Agaricomycetidae</taxon>
        <taxon>Agaricales</taxon>
        <taxon>Marasmiineae</taxon>
        <taxon>Mycenaceae</taxon>
        <taxon>Mycena</taxon>
    </lineage>
</organism>
<name>A0AAD6UWS9_9AGAR</name>
<protein>
    <recommendedName>
        <fullName evidence="1">DUF6593 domain-containing protein</fullName>
    </recommendedName>
</protein>
<feature type="domain" description="DUF6593" evidence="1">
    <location>
        <begin position="58"/>
        <end position="207"/>
    </location>
</feature>
<evidence type="ECO:0000313" key="2">
    <source>
        <dbReference type="EMBL" id="KAJ7196522.1"/>
    </source>
</evidence>
<keyword evidence="3" id="KW-1185">Reference proteome</keyword>
<gene>
    <name evidence="2" type="ORF">GGX14DRAFT_504769</name>
</gene>
<dbReference type="InterPro" id="IPR046528">
    <property type="entry name" value="DUF6593"/>
</dbReference>
<accession>A0AAD6UWS9</accession>